<dbReference type="SUPFAM" id="SSF102588">
    <property type="entry name" value="LmbE-like"/>
    <property type="match status" value="1"/>
</dbReference>
<organism evidence="4 5">
    <name type="scientific">Microbacterium enclense</name>
    <dbReference type="NCBI Taxonomy" id="993073"/>
    <lineage>
        <taxon>Bacteria</taxon>
        <taxon>Bacillati</taxon>
        <taxon>Actinomycetota</taxon>
        <taxon>Actinomycetes</taxon>
        <taxon>Micrococcales</taxon>
        <taxon>Microbacteriaceae</taxon>
        <taxon>Microbacterium</taxon>
    </lineage>
</organism>
<gene>
    <name evidence="4" type="ORF">D8Y23_03440</name>
</gene>
<dbReference type="GO" id="GO:0016137">
    <property type="term" value="P:glycoside metabolic process"/>
    <property type="evidence" value="ECO:0007669"/>
    <property type="project" value="UniProtKB-ARBA"/>
</dbReference>
<keyword evidence="3" id="KW-1133">Transmembrane helix</keyword>
<dbReference type="Pfam" id="PF02585">
    <property type="entry name" value="PIG-L"/>
    <property type="match status" value="1"/>
</dbReference>
<evidence type="ECO:0000256" key="3">
    <source>
        <dbReference type="SAM" id="Phobius"/>
    </source>
</evidence>
<dbReference type="Gene3D" id="3.40.50.10320">
    <property type="entry name" value="LmbE-like"/>
    <property type="match status" value="1"/>
</dbReference>
<dbReference type="InterPro" id="IPR003737">
    <property type="entry name" value="GlcNAc_PI_deacetylase-related"/>
</dbReference>
<keyword evidence="1" id="KW-0862">Zinc</keyword>
<keyword evidence="3" id="KW-0812">Transmembrane</keyword>
<reference evidence="4 5" key="1">
    <citation type="journal article" date="2018" name="Front. Microbiol.">
        <title>Novel Insights Into Bacterial Dimethylsulfoniopropionate Catabolism in the East China Sea.</title>
        <authorList>
            <person name="Liu J."/>
            <person name="Liu J."/>
            <person name="Zhang S.H."/>
            <person name="Liang J."/>
            <person name="Lin H."/>
            <person name="Song D."/>
            <person name="Yang G.P."/>
            <person name="Todd J.D."/>
            <person name="Zhang X.H."/>
        </authorList>
    </citation>
    <scope>NUCLEOTIDE SEQUENCE [LARGE SCALE GENOMIC DNA]</scope>
    <source>
        <strain evidence="4 5">ZYFD042</strain>
    </source>
</reference>
<evidence type="ECO:0000256" key="1">
    <source>
        <dbReference type="ARBA" id="ARBA00022833"/>
    </source>
</evidence>
<proteinExistence type="predicted"/>
<feature type="region of interest" description="Disordered" evidence="2">
    <location>
        <begin position="1"/>
        <end position="60"/>
    </location>
</feature>
<feature type="transmembrane region" description="Helical" evidence="3">
    <location>
        <begin position="69"/>
        <end position="87"/>
    </location>
</feature>
<feature type="compositionally biased region" description="Acidic residues" evidence="2">
    <location>
        <begin position="42"/>
        <end position="53"/>
    </location>
</feature>
<dbReference type="AlphaFoldDB" id="A0A3S3N0U6"/>
<sequence length="391" mass="41093">MPGGASRPASPEAIPSYGHPERRRPEPVAAPGRGTGDGATVQDDDLSGEEGETGDAVRDPRRIRVTRRGVIIGGLALVGVGAGALLVRQLRRAGGPVGAWGPLRPIPAPTAPPVRSPAIESPGLDTAMTIWAHADDDIIFANPELSDAIAAGTCVRAVYVTAGDAGKGLEYAREREDGIRAAYDHMRGSAGEWDERELLLASGARVTRFVPTDEPRLSITVLRLPDGGLDGKGFPATGKAGLTQLINGDVGELSPIDGGPAYDLPRLTATLAELVSAAQPRRISTNVPHESAFAHGDHPDHSCVGSLVRASAPVVGIAPAQMSYYLGYPSKDQPVNVVGEELDAKVEVYRTYAADDPVVRCAEASTCLSQPGFGDWLRRTYPKSEAELRLS</sequence>
<dbReference type="InterPro" id="IPR024078">
    <property type="entry name" value="LmbE-like_dom_sf"/>
</dbReference>
<dbReference type="Proteomes" id="UP000285970">
    <property type="component" value="Unassembled WGS sequence"/>
</dbReference>
<evidence type="ECO:0000313" key="5">
    <source>
        <dbReference type="Proteomes" id="UP000285970"/>
    </source>
</evidence>
<keyword evidence="3" id="KW-0472">Membrane</keyword>
<dbReference type="EMBL" id="RBZY01000008">
    <property type="protein sequence ID" value="RWR21835.1"/>
    <property type="molecule type" value="Genomic_DNA"/>
</dbReference>
<name>A0A3S3N0U6_9MICO</name>
<comment type="caution">
    <text evidence="4">The sequence shown here is derived from an EMBL/GenBank/DDBJ whole genome shotgun (WGS) entry which is preliminary data.</text>
</comment>
<evidence type="ECO:0008006" key="6">
    <source>
        <dbReference type="Google" id="ProtNLM"/>
    </source>
</evidence>
<protein>
    <recommendedName>
        <fullName evidence="6">GlcNAc-PI de-N-acetylase</fullName>
    </recommendedName>
</protein>
<evidence type="ECO:0000256" key="2">
    <source>
        <dbReference type="SAM" id="MobiDB-lite"/>
    </source>
</evidence>
<evidence type="ECO:0000313" key="4">
    <source>
        <dbReference type="EMBL" id="RWR21835.1"/>
    </source>
</evidence>
<accession>A0A3S3N0U6</accession>